<organism evidence="2 3">
    <name type="scientific">Amorphotheca resinae ATCC 22711</name>
    <dbReference type="NCBI Taxonomy" id="857342"/>
    <lineage>
        <taxon>Eukaryota</taxon>
        <taxon>Fungi</taxon>
        <taxon>Dikarya</taxon>
        <taxon>Ascomycota</taxon>
        <taxon>Pezizomycotina</taxon>
        <taxon>Leotiomycetes</taxon>
        <taxon>Helotiales</taxon>
        <taxon>Amorphothecaceae</taxon>
        <taxon>Amorphotheca</taxon>
    </lineage>
</organism>
<protein>
    <submittedName>
        <fullName evidence="2">Uncharacterized protein</fullName>
    </submittedName>
</protein>
<evidence type="ECO:0000313" key="3">
    <source>
        <dbReference type="Proteomes" id="UP000241818"/>
    </source>
</evidence>
<dbReference type="AlphaFoldDB" id="A0A2T3APT0"/>
<evidence type="ECO:0000256" key="1">
    <source>
        <dbReference type="SAM" id="MobiDB-lite"/>
    </source>
</evidence>
<dbReference type="OrthoDB" id="4161095at2759"/>
<keyword evidence="3" id="KW-1185">Reference proteome</keyword>
<feature type="region of interest" description="Disordered" evidence="1">
    <location>
        <begin position="1"/>
        <end position="56"/>
    </location>
</feature>
<dbReference type="Proteomes" id="UP000241818">
    <property type="component" value="Unassembled WGS sequence"/>
</dbReference>
<feature type="compositionally biased region" description="Polar residues" evidence="1">
    <location>
        <begin position="39"/>
        <end position="52"/>
    </location>
</feature>
<feature type="compositionally biased region" description="Acidic residues" evidence="1">
    <location>
        <begin position="91"/>
        <end position="101"/>
    </location>
</feature>
<evidence type="ECO:0000313" key="2">
    <source>
        <dbReference type="EMBL" id="PSS07008.1"/>
    </source>
</evidence>
<name>A0A2T3APT0_AMORE</name>
<gene>
    <name evidence="2" type="ORF">M430DRAFT_23160</name>
</gene>
<reference evidence="2 3" key="1">
    <citation type="journal article" date="2018" name="New Phytol.">
        <title>Comparative genomics and transcriptomics depict ericoid mycorrhizal fungi as versatile saprotrophs and plant mutualists.</title>
        <authorList>
            <person name="Martino E."/>
            <person name="Morin E."/>
            <person name="Grelet G.A."/>
            <person name="Kuo A."/>
            <person name="Kohler A."/>
            <person name="Daghino S."/>
            <person name="Barry K.W."/>
            <person name="Cichocki N."/>
            <person name="Clum A."/>
            <person name="Dockter R.B."/>
            <person name="Hainaut M."/>
            <person name="Kuo R.C."/>
            <person name="LaButti K."/>
            <person name="Lindahl B.D."/>
            <person name="Lindquist E.A."/>
            <person name="Lipzen A."/>
            <person name="Khouja H.R."/>
            <person name="Magnuson J."/>
            <person name="Murat C."/>
            <person name="Ohm R.A."/>
            <person name="Singer S.W."/>
            <person name="Spatafora J.W."/>
            <person name="Wang M."/>
            <person name="Veneault-Fourrey C."/>
            <person name="Henrissat B."/>
            <person name="Grigoriev I.V."/>
            <person name="Martin F.M."/>
            <person name="Perotto S."/>
        </authorList>
    </citation>
    <scope>NUCLEOTIDE SEQUENCE [LARGE SCALE GENOMIC DNA]</scope>
    <source>
        <strain evidence="2 3">ATCC 22711</strain>
    </source>
</reference>
<dbReference type="EMBL" id="KZ679019">
    <property type="protein sequence ID" value="PSS07008.1"/>
    <property type="molecule type" value="Genomic_DNA"/>
</dbReference>
<dbReference type="InParanoid" id="A0A2T3APT0"/>
<dbReference type="GeneID" id="36572929"/>
<accession>A0A2T3APT0</accession>
<feature type="compositionally biased region" description="Polar residues" evidence="1">
    <location>
        <begin position="1"/>
        <end position="11"/>
    </location>
</feature>
<dbReference type="RefSeq" id="XP_024716664.1">
    <property type="nucleotide sequence ID" value="XM_024864848.1"/>
</dbReference>
<sequence length="101" mass="11030">MSYNFSSQRYAVSSYSCSTTSSDSGTRTMGKAYEATAHTDPSGTRIHTTSRNLGGPMIEETRYYDSEGNQVLEGGKTIKDSSRQVGRIESVEEIDDEDAGK</sequence>
<feature type="region of interest" description="Disordered" evidence="1">
    <location>
        <begin position="73"/>
        <end position="101"/>
    </location>
</feature>
<proteinExistence type="predicted"/>
<feature type="compositionally biased region" description="Low complexity" evidence="1">
    <location>
        <begin position="13"/>
        <end position="28"/>
    </location>
</feature>